<dbReference type="RefSeq" id="WP_059061220.1">
    <property type="nucleotide sequence ID" value="NZ_LN879502.1"/>
</dbReference>
<sequence>MQEFEKLGVFYLGKVVDPSNGQVEDNLLLYDSKDLTTHAVCVGMTGSGKTGLGIGILEEAAIDKIPAIIIDPKGDMGNLLLTFPELSSEEFKPWVDTNEADRKGMALGAYADKMAKTWENGLAAWGEDGDRIKRFRDSVELTIYTPASSAGIPISILNSFAAPPKEYMLDTAAIREKIQSLASSLLGLLGIGADPIKSREHILISTIIDQAWQAGKSLDIATLIQQVQKPPFSKIGALDVDTFYPPKDRMSLSISLNNLLASPGFRAWMEGVPLDIKELLYTKAGKPKLSIISIAHLTDAERMFFVTLLLNEFLAWMRRQPGTSSLRTLLYMDEIFGFFPPTAMPPSKLPMLTLLKQARAYGVGVVLVTQNPVDLDYKGLSNCGTWFIGKLQTERDKSRVIEGLNVASNGEIDAKALDKMIAMTGNRTFIMRSIYEKDPVLFQTRWTLSFLRGPLTLTQISQLTDKPSESLHERSAPVEEKQSSVSSSEPSVPSGINVFFARLGQTKSPVKYEPRLAAIAKLHFVDAKNKIDLWENVCYALPTSDEGKSILWDEKASIPDLKDHLEKAPMPESMFKELPAGLMQEKSYISFEKAFATLLYQNRTLIIYQSSDLNLTSKVGESEGDFRSRVIHAMREKRDELVKKLREKYADKVEALAAKIKRAQDKMAQKQEKAGMQKIQTIISFGATLLGAIFGRRVTRETISQTGTSLRRATQMGKDSQDITQAENDLKTYQQQLQDLENQMNSEVAAIASKSDVDIKIETISVRPRKSDIDVESVSLLWWPINS</sequence>
<dbReference type="Pfam" id="PF01935">
    <property type="entry name" value="DUF87"/>
    <property type="match status" value="1"/>
</dbReference>
<dbReference type="Proteomes" id="UP000069902">
    <property type="component" value="Chromosome cPNK"/>
</dbReference>
<dbReference type="PANTHER" id="PTHR30121:SF6">
    <property type="entry name" value="SLR6007 PROTEIN"/>
    <property type="match status" value="1"/>
</dbReference>
<name>A0A0U5JE21_9BACT</name>
<dbReference type="InterPro" id="IPR002789">
    <property type="entry name" value="HerA_central"/>
</dbReference>
<reference evidence="5" key="1">
    <citation type="submission" date="2015-09" db="EMBL/GenBank/DDBJ databases">
        <authorList>
            <person name="Bertelli C."/>
        </authorList>
    </citation>
    <scope>NUCLEOTIDE SEQUENCE [LARGE SCALE GENOMIC DNA]</scope>
    <source>
        <strain evidence="5">KNic</strain>
    </source>
</reference>
<dbReference type="SUPFAM" id="SSF52540">
    <property type="entry name" value="P-loop containing nucleoside triphosphate hydrolases"/>
    <property type="match status" value="1"/>
</dbReference>
<dbReference type="PANTHER" id="PTHR30121">
    <property type="entry name" value="UNCHARACTERIZED PROTEIN YJGR-RELATED"/>
    <property type="match status" value="1"/>
</dbReference>
<dbReference type="AlphaFoldDB" id="A0A0U5JE21"/>
<evidence type="ECO:0000256" key="1">
    <source>
        <dbReference type="SAM" id="Coils"/>
    </source>
</evidence>
<evidence type="ECO:0000256" key="2">
    <source>
        <dbReference type="SAM" id="MobiDB-lite"/>
    </source>
</evidence>
<evidence type="ECO:0000259" key="3">
    <source>
        <dbReference type="Pfam" id="PF01935"/>
    </source>
</evidence>
<protein>
    <recommendedName>
        <fullName evidence="3">Helicase HerA central domain-containing protein</fullName>
    </recommendedName>
</protein>
<dbReference type="InParanoid" id="A0A0U5JE21"/>
<dbReference type="InterPro" id="IPR027417">
    <property type="entry name" value="P-loop_NTPase"/>
</dbReference>
<dbReference type="PATRIC" id="fig|389348.3.peg.1629"/>
<feature type="coiled-coil region" evidence="1">
    <location>
        <begin position="716"/>
        <end position="750"/>
    </location>
</feature>
<keyword evidence="1" id="KW-0175">Coiled coil</keyword>
<gene>
    <name evidence="4" type="ORF">PNK_1454</name>
</gene>
<organism evidence="4 5">
    <name type="scientific">Candidatus Protochlamydia naegleriophila</name>
    <dbReference type="NCBI Taxonomy" id="389348"/>
    <lineage>
        <taxon>Bacteria</taxon>
        <taxon>Pseudomonadati</taxon>
        <taxon>Chlamydiota</taxon>
        <taxon>Chlamydiia</taxon>
        <taxon>Parachlamydiales</taxon>
        <taxon>Parachlamydiaceae</taxon>
        <taxon>Candidatus Protochlamydia</taxon>
    </lineage>
</organism>
<evidence type="ECO:0000313" key="5">
    <source>
        <dbReference type="Proteomes" id="UP000069902"/>
    </source>
</evidence>
<feature type="coiled-coil region" evidence="1">
    <location>
        <begin position="646"/>
        <end position="673"/>
    </location>
</feature>
<dbReference type="KEGG" id="pnl:PNK_1454"/>
<dbReference type="InterPro" id="IPR051162">
    <property type="entry name" value="T4SS_component"/>
</dbReference>
<dbReference type="EMBL" id="LN879502">
    <property type="protein sequence ID" value="CUI17066.1"/>
    <property type="molecule type" value="Genomic_DNA"/>
</dbReference>
<feature type="region of interest" description="Disordered" evidence="2">
    <location>
        <begin position="466"/>
        <end position="491"/>
    </location>
</feature>
<feature type="domain" description="Helicase HerA central" evidence="3">
    <location>
        <begin position="27"/>
        <end position="84"/>
    </location>
</feature>
<dbReference type="Gene3D" id="3.40.50.300">
    <property type="entry name" value="P-loop containing nucleotide triphosphate hydrolases"/>
    <property type="match status" value="2"/>
</dbReference>
<keyword evidence="5" id="KW-1185">Reference proteome</keyword>
<accession>A0A0U5JE21</accession>
<proteinExistence type="predicted"/>
<feature type="compositionally biased region" description="Basic and acidic residues" evidence="2">
    <location>
        <begin position="466"/>
        <end position="482"/>
    </location>
</feature>
<evidence type="ECO:0000313" key="4">
    <source>
        <dbReference type="EMBL" id="CUI17066.1"/>
    </source>
</evidence>